<evidence type="ECO:0000313" key="2">
    <source>
        <dbReference type="Proteomes" id="UP000050761"/>
    </source>
</evidence>
<accession>A0A3P8E102</accession>
<keyword evidence="2" id="KW-1185">Reference proteome</keyword>
<evidence type="ECO:0000313" key="3">
    <source>
        <dbReference type="WBParaSite" id="HPBE_0001647201-mRNA-1"/>
    </source>
</evidence>
<organism evidence="2 3">
    <name type="scientific">Heligmosomoides polygyrus</name>
    <name type="common">Parasitic roundworm</name>
    <dbReference type="NCBI Taxonomy" id="6339"/>
    <lineage>
        <taxon>Eukaryota</taxon>
        <taxon>Metazoa</taxon>
        <taxon>Ecdysozoa</taxon>
        <taxon>Nematoda</taxon>
        <taxon>Chromadorea</taxon>
        <taxon>Rhabditida</taxon>
        <taxon>Rhabditina</taxon>
        <taxon>Rhabditomorpha</taxon>
        <taxon>Strongyloidea</taxon>
        <taxon>Heligmosomidae</taxon>
        <taxon>Heligmosomoides</taxon>
    </lineage>
</organism>
<dbReference type="WBParaSite" id="HPBE_0001647201-mRNA-1">
    <property type="protein sequence ID" value="HPBE_0001647201-mRNA-1"/>
    <property type="gene ID" value="HPBE_0001647201"/>
</dbReference>
<evidence type="ECO:0000313" key="1">
    <source>
        <dbReference type="EMBL" id="VDP06049.1"/>
    </source>
</evidence>
<name>A0A183G4L6_HELPZ</name>
<gene>
    <name evidence="1" type="ORF">HPBE_LOCUS16471</name>
</gene>
<dbReference type="EMBL" id="UZAH01029437">
    <property type="protein sequence ID" value="VDP06049.1"/>
    <property type="molecule type" value="Genomic_DNA"/>
</dbReference>
<dbReference type="Proteomes" id="UP000050761">
    <property type="component" value="Unassembled WGS sequence"/>
</dbReference>
<sequence>MFAVKDGRSFFLWCRHWTTANHRSADRLAGAIASASRNDRAHFVKPTLAALTMGVNAEAVCHKRAAAPDAEARTLRLCPPYSSSLELRQA</sequence>
<proteinExistence type="predicted"/>
<accession>A0A183G4L6</accession>
<reference evidence="3" key="2">
    <citation type="submission" date="2019-09" db="UniProtKB">
        <authorList>
            <consortium name="WormBaseParasite"/>
        </authorList>
    </citation>
    <scope>IDENTIFICATION</scope>
</reference>
<protein>
    <submittedName>
        <fullName evidence="3">Transposase</fullName>
    </submittedName>
</protein>
<dbReference type="AlphaFoldDB" id="A0A183G4L6"/>
<reference evidence="1 2" key="1">
    <citation type="submission" date="2018-11" db="EMBL/GenBank/DDBJ databases">
        <authorList>
            <consortium name="Pathogen Informatics"/>
        </authorList>
    </citation>
    <scope>NUCLEOTIDE SEQUENCE [LARGE SCALE GENOMIC DNA]</scope>
</reference>